<comment type="function">
    <text evidence="6">Acts as a sulfur carrier required for 2-thiolation of mcm(5)S(2)U at tRNA wobble positions of cytosolic tRNA(Lys), tRNA(Glu) and tRNA(Gln). Serves as sulfur donor in tRNA 2-thiolation reaction by being thiocarboxylated (-COSH) at its C-terminus by the MOCS3/UBA4 homolog. The sulfur is then transferred to tRNA to form 2-thiolation of mcm(5)S(2)U. Also acts as a ubiquitin-like protein (UBL) that is covalently conjugated via an isopeptide bond to lysine residues of target proteins. The thiocarboxylated form serves as substrate for conjugation and oxidative stress specifically induces the formation of UBL-protein conjugates.</text>
</comment>
<dbReference type="CDD" id="cd01764">
    <property type="entry name" value="Ubl_Urm1"/>
    <property type="match status" value="1"/>
</dbReference>
<comment type="subcellular location">
    <subcellularLocation>
        <location evidence="1 6 7">Cytoplasm</location>
    </subcellularLocation>
</comment>
<feature type="cross-link" description="Glycyl lysine isopeptide (Gly-Lys) (interchain with K-? in acceptor proteins)" evidence="6">
    <location>
        <position position="95"/>
    </location>
</feature>
<dbReference type="GO" id="GO:0002098">
    <property type="term" value="P:tRNA wobble uridine modification"/>
    <property type="evidence" value="ECO:0007669"/>
    <property type="project" value="UniProtKB-UniRule"/>
</dbReference>
<feature type="modified residue" description="1-thioglycine" evidence="6">
    <location>
        <position position="95"/>
    </location>
</feature>
<dbReference type="InterPro" id="IPR016155">
    <property type="entry name" value="Mopterin_synth/thiamin_S_b"/>
</dbReference>
<dbReference type="InterPro" id="IPR012675">
    <property type="entry name" value="Beta-grasp_dom_sf"/>
</dbReference>
<dbReference type="GO" id="GO:0034227">
    <property type="term" value="P:tRNA thio-modification"/>
    <property type="evidence" value="ECO:0007669"/>
    <property type="project" value="UniProtKB-UniRule"/>
</dbReference>
<reference evidence="8 9" key="2">
    <citation type="submission" date="2018-11" db="EMBL/GenBank/DDBJ databases">
        <authorList>
            <consortium name="Pathogen Informatics"/>
        </authorList>
    </citation>
    <scope>NUCLEOTIDE SEQUENCE [LARGE SCALE GENOMIC DNA]</scope>
    <source>
        <strain evidence="8 9">Egypt</strain>
    </source>
</reference>
<reference evidence="10" key="1">
    <citation type="submission" date="2016-06" db="UniProtKB">
        <authorList>
            <consortium name="WormBaseParasite"/>
        </authorList>
    </citation>
    <scope>IDENTIFICATION</scope>
</reference>
<keyword evidence="5 6" id="KW-0833">Ubl conjugation pathway</keyword>
<dbReference type="Proteomes" id="UP000272942">
    <property type="component" value="Unassembled WGS sequence"/>
</dbReference>
<dbReference type="OrthoDB" id="10248987at2759"/>
<keyword evidence="9" id="KW-1185">Reference proteome</keyword>
<dbReference type="GO" id="GO:0005829">
    <property type="term" value="C:cytosol"/>
    <property type="evidence" value="ECO:0007669"/>
    <property type="project" value="UniProtKB-UniRule"/>
</dbReference>
<evidence type="ECO:0000256" key="3">
    <source>
        <dbReference type="ARBA" id="ARBA00022499"/>
    </source>
</evidence>
<accession>A0A183B5H9</accession>
<keyword evidence="3 6" id="KW-1017">Isopeptide bond</keyword>
<dbReference type="GO" id="GO:0032447">
    <property type="term" value="P:protein urmylation"/>
    <property type="evidence" value="ECO:0007669"/>
    <property type="project" value="UniProtKB-UniRule"/>
</dbReference>
<keyword evidence="2 6" id="KW-0963">Cytoplasm</keyword>
<dbReference type="PANTHER" id="PTHR14986">
    <property type="entry name" value="RURM1 PROTEIN"/>
    <property type="match status" value="1"/>
</dbReference>
<dbReference type="InterPro" id="IPR015221">
    <property type="entry name" value="Urm1"/>
</dbReference>
<dbReference type="EMBL" id="UZAN01057634">
    <property type="protein sequence ID" value="VDP91736.1"/>
    <property type="molecule type" value="Genomic_DNA"/>
</dbReference>
<evidence type="ECO:0000313" key="8">
    <source>
        <dbReference type="EMBL" id="VDP91736.1"/>
    </source>
</evidence>
<dbReference type="AlphaFoldDB" id="A0A183B5H9"/>
<dbReference type="PIRSF" id="PIRSF037379">
    <property type="entry name" value="Ubiquitin-related_modifier_1"/>
    <property type="match status" value="1"/>
</dbReference>
<dbReference type="Pfam" id="PF09138">
    <property type="entry name" value="Urm1"/>
    <property type="match status" value="1"/>
</dbReference>
<evidence type="ECO:0000256" key="1">
    <source>
        <dbReference type="ARBA" id="ARBA00004496"/>
    </source>
</evidence>
<comment type="pathway">
    <text evidence="6 7">tRNA modification; 5-methoxycarbonylmethyl-2-thiouridine-tRNA biosynthesis.</text>
</comment>
<protein>
    <recommendedName>
        <fullName evidence="6">Ubiquitin-related modifier 1 homolog</fullName>
    </recommendedName>
</protein>
<comment type="PTM">
    <text evidence="6">C-terminal thiocarboxylation occurs in 2 steps, it is first acyl-adenylated (-COAMP) via the hesA/moeB/thiF part of the MOCS3/UBA4 homolog, then thiocarboxylated (-COSH) via the rhodanese domain of the MOCS3/UBA4 homolog.</text>
</comment>
<dbReference type="UniPathway" id="UPA00988"/>
<keyword evidence="4 6" id="KW-0819">tRNA processing</keyword>
<gene>
    <name evidence="8" type="ORF">ECPE_LOCUS14464</name>
</gene>
<proteinExistence type="inferred from homology"/>
<sequence length="95" mass="10684">MKICVEFSGGAEILFGKVKEHTLELPASIINLQDLLAWLKENLLEERPELFLQGKSIRPGILVLINDTDYSLLGENDYILQENDRISFISSLHGG</sequence>
<organism evidence="10">
    <name type="scientific">Echinostoma caproni</name>
    <dbReference type="NCBI Taxonomy" id="27848"/>
    <lineage>
        <taxon>Eukaryota</taxon>
        <taxon>Metazoa</taxon>
        <taxon>Spiralia</taxon>
        <taxon>Lophotrochozoa</taxon>
        <taxon>Platyhelminthes</taxon>
        <taxon>Trematoda</taxon>
        <taxon>Digenea</taxon>
        <taxon>Plagiorchiida</taxon>
        <taxon>Echinostomata</taxon>
        <taxon>Echinostomatoidea</taxon>
        <taxon>Echinostomatidae</taxon>
        <taxon>Echinostoma</taxon>
    </lineage>
</organism>
<evidence type="ECO:0000256" key="5">
    <source>
        <dbReference type="ARBA" id="ARBA00022786"/>
    </source>
</evidence>
<evidence type="ECO:0000313" key="9">
    <source>
        <dbReference type="Proteomes" id="UP000272942"/>
    </source>
</evidence>
<dbReference type="HAMAP" id="MF_03048">
    <property type="entry name" value="Urm1"/>
    <property type="match status" value="1"/>
</dbReference>
<evidence type="ECO:0000256" key="2">
    <source>
        <dbReference type="ARBA" id="ARBA00022490"/>
    </source>
</evidence>
<evidence type="ECO:0000313" key="10">
    <source>
        <dbReference type="WBParaSite" id="ECPE_0001450401-mRNA-1"/>
    </source>
</evidence>
<name>A0A183B5H9_9TREM</name>
<dbReference type="WBParaSite" id="ECPE_0001450401-mRNA-1">
    <property type="protein sequence ID" value="ECPE_0001450401-mRNA-1"/>
    <property type="gene ID" value="ECPE_0001450401"/>
</dbReference>
<evidence type="ECO:0000256" key="7">
    <source>
        <dbReference type="RuleBase" id="RU361182"/>
    </source>
</evidence>
<evidence type="ECO:0000256" key="6">
    <source>
        <dbReference type="HAMAP-Rule" id="MF_03048"/>
    </source>
</evidence>
<dbReference type="SUPFAM" id="SSF54285">
    <property type="entry name" value="MoaD/ThiS"/>
    <property type="match status" value="1"/>
</dbReference>
<dbReference type="FunFam" id="3.10.20.30:FF:000021">
    <property type="entry name" value="Ubiquitin-related modifier 1"/>
    <property type="match status" value="1"/>
</dbReference>
<comment type="similarity">
    <text evidence="6 7">Belongs to the URM1 family.</text>
</comment>
<dbReference type="Gene3D" id="3.10.20.30">
    <property type="match status" value="1"/>
</dbReference>
<evidence type="ECO:0000256" key="4">
    <source>
        <dbReference type="ARBA" id="ARBA00022694"/>
    </source>
</evidence>